<reference evidence="6" key="1">
    <citation type="submission" date="2023-06" db="EMBL/GenBank/DDBJ databases">
        <title>Genome-scale phylogeny and comparative genomics of the fungal order Sordariales.</title>
        <authorList>
            <consortium name="Lawrence Berkeley National Laboratory"/>
            <person name="Hensen N."/>
            <person name="Bonometti L."/>
            <person name="Westerberg I."/>
            <person name="Brannstrom I.O."/>
            <person name="Guillou S."/>
            <person name="Cros-Aarteil S."/>
            <person name="Calhoun S."/>
            <person name="Haridas S."/>
            <person name="Kuo A."/>
            <person name="Mondo S."/>
            <person name="Pangilinan J."/>
            <person name="Riley R."/>
            <person name="Labutti K."/>
            <person name="Andreopoulos B."/>
            <person name="Lipzen A."/>
            <person name="Chen C."/>
            <person name="Yanf M."/>
            <person name="Daum C."/>
            <person name="Ng V."/>
            <person name="Clum A."/>
            <person name="Steindorff A."/>
            <person name="Ohm R."/>
            <person name="Martin F."/>
            <person name="Silar P."/>
            <person name="Natvig D."/>
            <person name="Lalanne C."/>
            <person name="Gautier V."/>
            <person name="Ament-Velasquez S.L."/>
            <person name="Kruys A."/>
            <person name="Hutchinson M.I."/>
            <person name="Powell A.J."/>
            <person name="Barry K."/>
            <person name="Miller A.N."/>
            <person name="Grigoriev I.V."/>
            <person name="Debuchy R."/>
            <person name="Gladieux P."/>
            <person name="Thoren M.H."/>
            <person name="Johannesson H."/>
        </authorList>
    </citation>
    <scope>NUCLEOTIDE SEQUENCE</scope>
    <source>
        <strain evidence="6">8032-3</strain>
    </source>
</reference>
<proteinExistence type="predicted"/>
<feature type="region of interest" description="Disordered" evidence="4">
    <location>
        <begin position="100"/>
        <end position="126"/>
    </location>
</feature>
<dbReference type="RefSeq" id="XP_060278037.1">
    <property type="nucleotide sequence ID" value="XM_060431315.1"/>
</dbReference>
<dbReference type="GO" id="GO:0006351">
    <property type="term" value="P:DNA-templated transcription"/>
    <property type="evidence" value="ECO:0007669"/>
    <property type="project" value="InterPro"/>
</dbReference>
<dbReference type="CDD" id="cd00067">
    <property type="entry name" value="GAL4"/>
    <property type="match status" value="1"/>
</dbReference>
<dbReference type="PROSITE" id="PS00463">
    <property type="entry name" value="ZN2_CY6_FUNGAL_1"/>
    <property type="match status" value="1"/>
</dbReference>
<feature type="domain" description="Zn(2)-C6 fungal-type" evidence="5">
    <location>
        <begin position="69"/>
        <end position="98"/>
    </location>
</feature>
<evidence type="ECO:0000256" key="3">
    <source>
        <dbReference type="ARBA" id="ARBA00023242"/>
    </source>
</evidence>
<keyword evidence="3" id="KW-0539">Nucleus</keyword>
<evidence type="ECO:0000313" key="6">
    <source>
        <dbReference type="EMBL" id="KAK1761824.1"/>
    </source>
</evidence>
<feature type="region of interest" description="Disordered" evidence="4">
    <location>
        <begin position="1"/>
        <end position="67"/>
    </location>
</feature>
<dbReference type="InterPro" id="IPR001138">
    <property type="entry name" value="Zn2Cys6_DnaBD"/>
</dbReference>
<dbReference type="GO" id="GO:0003677">
    <property type="term" value="F:DNA binding"/>
    <property type="evidence" value="ECO:0007669"/>
    <property type="project" value="InterPro"/>
</dbReference>
<feature type="compositionally biased region" description="Polar residues" evidence="4">
    <location>
        <begin position="153"/>
        <end position="162"/>
    </location>
</feature>
<evidence type="ECO:0000313" key="7">
    <source>
        <dbReference type="Proteomes" id="UP001244011"/>
    </source>
</evidence>
<organism evidence="6 7">
    <name type="scientific">Phialemonium atrogriseum</name>
    <dbReference type="NCBI Taxonomy" id="1093897"/>
    <lineage>
        <taxon>Eukaryota</taxon>
        <taxon>Fungi</taxon>
        <taxon>Dikarya</taxon>
        <taxon>Ascomycota</taxon>
        <taxon>Pezizomycotina</taxon>
        <taxon>Sordariomycetes</taxon>
        <taxon>Sordariomycetidae</taxon>
        <taxon>Cephalothecales</taxon>
        <taxon>Cephalothecaceae</taxon>
        <taxon>Phialemonium</taxon>
    </lineage>
</organism>
<dbReference type="GO" id="GO:0000981">
    <property type="term" value="F:DNA-binding transcription factor activity, RNA polymerase II-specific"/>
    <property type="evidence" value="ECO:0007669"/>
    <property type="project" value="InterPro"/>
</dbReference>
<feature type="region of interest" description="Disordered" evidence="4">
    <location>
        <begin position="778"/>
        <end position="827"/>
    </location>
</feature>
<dbReference type="PROSITE" id="PS50048">
    <property type="entry name" value="ZN2_CY6_FUNGAL_2"/>
    <property type="match status" value="1"/>
</dbReference>
<dbReference type="Gene3D" id="4.10.240.10">
    <property type="entry name" value="Zn(2)-C6 fungal-type DNA-binding domain"/>
    <property type="match status" value="1"/>
</dbReference>
<dbReference type="CDD" id="cd12148">
    <property type="entry name" value="fungal_TF_MHR"/>
    <property type="match status" value="1"/>
</dbReference>
<feature type="compositionally biased region" description="Polar residues" evidence="4">
    <location>
        <begin position="11"/>
        <end position="20"/>
    </location>
</feature>
<sequence length="975" mass="106665">MASARGLDTEPSVSADTSPTAGPPSVPASYNSPATGIGNVQSSLAQAAPPGSTVYPPAAEVSGASNPRSCVTCRRRKVRCDKAMPCGNCRRAQIQCIFPAPGRAPRRNRPKDPNASSKQRSTEREVELIGRLRKLEGIVEELSGQVQLEAVRHTSSSGNSPEASLGREVDTSTPSAAGPAEGSASEGSRGQGSPALGTAGRGTPAAGRLVSGYNTSSGPLGRVPDVNKKLGRLVLNEKGTSRYVSSGFWSRINDELDEIRAGTETFTDEESDESDMDSSPASVGQERSATAHQSFIMGYRSADVDLRPFHPLPSQIPFMWQIYQENVDPLVKILHVPTMDKLIREIRKSLDSLTPPTEALMFSIYYAAITSMDAAEVKLNFNAERDTLIAQYRFAVEQALAKANFLGDPDLTLCQAFLLFLVIVRRHDDTRFAWTLTGLIIRICQAIGLHRDGTNFPNISPFEVEMRRRLFWAVCILDLRSAEDQGTDLTIVDRTFDTQTPLNINDTDIDPSSKELPQPREGTTDMTFSLIRYEICALARRLHAATSAMPTACPRDASQSVAEREALLREVHERIQDRYLRNGASEDSAKYWVAAHVARLIVAKMTLLIYQPVLFPGPGNETLSSDRRQRLLTAAIEVFEYNHLLNTDPRTKQWRWLFQTYTQWHAVAYVLLELTHTPWNSVMEQAWCALTNSIFTSPKQAELEKMADNAAVWLPLKKLYYKAKRHREAELARLRSDPEAARQLDLETRASAPPPPPFSPLPGSILGAGAHERWRKLVNAPPPQPLQGSATRSQQPAPRRSESQSTTMSGPSGPGGTRNTTSPSDDFLDQLMDTALRTPFEPSQFIPLAWSVEPPLDIARDAILGFSNGDVPRADDHGARTTSMGPLIDSGPGYASAAPAGGQQHPAAGVQLRDDNPPPWMWSPGPLPVANQLPGPPVDDMDVNMDEGFDWQNWQESIQLEMSGGGTGGVWGQGI</sequence>
<dbReference type="SMART" id="SM00906">
    <property type="entry name" value="Fungal_trans"/>
    <property type="match status" value="1"/>
</dbReference>
<dbReference type="GeneID" id="85314502"/>
<evidence type="ECO:0000256" key="1">
    <source>
        <dbReference type="ARBA" id="ARBA00004123"/>
    </source>
</evidence>
<dbReference type="PANTHER" id="PTHR31001:SF50">
    <property type="entry name" value="ZN(II)2CYS6 TRANSCRIPTION FACTOR (EUROFUNG)"/>
    <property type="match status" value="1"/>
</dbReference>
<gene>
    <name evidence="6" type="ORF">QBC33DRAFT_582100</name>
</gene>
<dbReference type="InterPro" id="IPR050613">
    <property type="entry name" value="Sec_Metabolite_Reg"/>
</dbReference>
<accession>A0AAJ0BRK0</accession>
<comment type="subcellular location">
    <subcellularLocation>
        <location evidence="1">Nucleus</location>
    </subcellularLocation>
</comment>
<dbReference type="SUPFAM" id="SSF57701">
    <property type="entry name" value="Zn2/Cys6 DNA-binding domain"/>
    <property type="match status" value="1"/>
</dbReference>
<name>A0AAJ0BRK0_9PEZI</name>
<feature type="region of interest" description="Disordered" evidence="4">
    <location>
        <begin position="150"/>
        <end position="225"/>
    </location>
</feature>
<feature type="compositionally biased region" description="Polar residues" evidence="4">
    <location>
        <begin position="28"/>
        <end position="45"/>
    </location>
</feature>
<comment type="caution">
    <text evidence="6">The sequence shown here is derived from an EMBL/GenBank/DDBJ whole genome shotgun (WGS) entry which is preliminary data.</text>
</comment>
<dbReference type="InterPro" id="IPR007219">
    <property type="entry name" value="XnlR_reg_dom"/>
</dbReference>
<dbReference type="Pfam" id="PF00172">
    <property type="entry name" value="Zn_clus"/>
    <property type="match status" value="1"/>
</dbReference>
<evidence type="ECO:0000256" key="4">
    <source>
        <dbReference type="SAM" id="MobiDB-lite"/>
    </source>
</evidence>
<feature type="compositionally biased region" description="Polar residues" evidence="4">
    <location>
        <begin position="786"/>
        <end position="796"/>
    </location>
</feature>
<dbReference type="InterPro" id="IPR036864">
    <property type="entry name" value="Zn2-C6_fun-type_DNA-bd_sf"/>
</dbReference>
<feature type="region of interest" description="Disordered" evidence="4">
    <location>
        <begin position="264"/>
        <end position="287"/>
    </location>
</feature>
<keyword evidence="7" id="KW-1185">Reference proteome</keyword>
<dbReference type="Pfam" id="PF04082">
    <property type="entry name" value="Fungal_trans"/>
    <property type="match status" value="1"/>
</dbReference>
<dbReference type="Proteomes" id="UP001244011">
    <property type="component" value="Unassembled WGS sequence"/>
</dbReference>
<dbReference type="PANTHER" id="PTHR31001">
    <property type="entry name" value="UNCHARACTERIZED TRANSCRIPTIONAL REGULATORY PROTEIN"/>
    <property type="match status" value="1"/>
</dbReference>
<feature type="region of interest" description="Disordered" evidence="4">
    <location>
        <begin position="502"/>
        <end position="522"/>
    </location>
</feature>
<dbReference type="GO" id="GO:0008270">
    <property type="term" value="F:zinc ion binding"/>
    <property type="evidence" value="ECO:0007669"/>
    <property type="project" value="InterPro"/>
</dbReference>
<feature type="compositionally biased region" description="Acidic residues" evidence="4">
    <location>
        <begin position="266"/>
        <end position="276"/>
    </location>
</feature>
<feature type="compositionally biased region" description="Low complexity" evidence="4">
    <location>
        <begin position="174"/>
        <end position="209"/>
    </location>
</feature>
<dbReference type="SMART" id="SM00066">
    <property type="entry name" value="GAL4"/>
    <property type="match status" value="1"/>
</dbReference>
<keyword evidence="2" id="KW-0479">Metal-binding</keyword>
<dbReference type="EMBL" id="MU839049">
    <property type="protein sequence ID" value="KAK1761824.1"/>
    <property type="molecule type" value="Genomic_DNA"/>
</dbReference>
<dbReference type="AlphaFoldDB" id="A0AAJ0BRK0"/>
<evidence type="ECO:0000259" key="5">
    <source>
        <dbReference type="PROSITE" id="PS50048"/>
    </source>
</evidence>
<protein>
    <submittedName>
        <fullName evidence="6">Fungal-specific transcription factor domain-containing protein</fullName>
    </submittedName>
</protein>
<dbReference type="GO" id="GO:0005634">
    <property type="term" value="C:nucleus"/>
    <property type="evidence" value="ECO:0007669"/>
    <property type="project" value="UniProtKB-SubCell"/>
</dbReference>
<evidence type="ECO:0000256" key="2">
    <source>
        <dbReference type="ARBA" id="ARBA00022723"/>
    </source>
</evidence>